<dbReference type="VEuPathDB" id="AmoebaDB:KM1_014670"/>
<name>A0A5K1UK67_ENTHI</name>
<dbReference type="PANTHER" id="PTHR23316">
    <property type="entry name" value="IMPORTIN ALPHA"/>
    <property type="match status" value="1"/>
</dbReference>
<dbReference type="VEuPathDB" id="AmoebaDB:EHI_131100"/>
<sequence>MATLRETPNITSLCSQRREELMKMRMKRRNELLKRNINNNQFEQLETLILQSDNPILLLTQNTSVINQAIMSINKDNFQEQLIALRLLHTIVSLQIEQCLILVQSSFPFLVFLLQSPSNEIVAITSKIVSLICQTSTQFKERFNSQGIIPIILDKLSKGFNEILTSISLIQLLSTLTLSNPIGVKLLLNSHVPQTLMQFLPTTNNTKFISSSLLLISLISSDQQFISICINQMSFLQYLAVILTTSIQPTIIAPTLTIIGNFFTISTPSQLAPFLTPNVIDGLIRIVQRDNVLMSDAVWVLGNLVSATNFEVVSKVVQSGCLPLLFGLFDNTDDDQLISSLFVTISNIMASDNNGSHPFIKCCLELGILEYLIDYLKDNQTNEFIMLCCDILKFLFDTVPDLYQRLKRINAIELLTDLAPQHIQIRYLLDQIQWRQ</sequence>
<dbReference type="InterPro" id="IPR016024">
    <property type="entry name" value="ARM-type_fold"/>
</dbReference>
<keyword evidence="2" id="KW-0813">Transport</keyword>
<evidence type="ECO:0000256" key="1">
    <source>
        <dbReference type="ARBA" id="ARBA00010394"/>
    </source>
</evidence>
<accession>A0A5K1UK67</accession>
<dbReference type="Gene3D" id="1.25.10.10">
    <property type="entry name" value="Leucine-rich Repeat Variant"/>
    <property type="match status" value="1"/>
</dbReference>
<organism evidence="4 5">
    <name type="scientific">Entamoeba histolytica</name>
    <dbReference type="NCBI Taxonomy" id="5759"/>
    <lineage>
        <taxon>Eukaryota</taxon>
        <taxon>Amoebozoa</taxon>
        <taxon>Evosea</taxon>
        <taxon>Archamoebae</taxon>
        <taxon>Mastigamoebida</taxon>
        <taxon>Entamoebidae</taxon>
        <taxon>Entamoeba</taxon>
    </lineage>
</organism>
<evidence type="ECO:0000313" key="4">
    <source>
        <dbReference type="EMBL" id="GAT93457.1"/>
    </source>
</evidence>
<evidence type="ECO:0000256" key="3">
    <source>
        <dbReference type="ARBA" id="ARBA00022927"/>
    </source>
</evidence>
<dbReference type="InterPro" id="IPR011989">
    <property type="entry name" value="ARM-like"/>
</dbReference>
<comment type="similarity">
    <text evidence="1">Belongs to the importin alpha family.</text>
</comment>
<dbReference type="EMBL" id="BDEQ01000001">
    <property type="protein sequence ID" value="GAT93457.1"/>
    <property type="molecule type" value="Genomic_DNA"/>
</dbReference>
<proteinExistence type="inferred from homology"/>
<evidence type="ECO:0000256" key="2">
    <source>
        <dbReference type="ARBA" id="ARBA00022448"/>
    </source>
</evidence>
<dbReference type="GO" id="GO:0015031">
    <property type="term" value="P:protein transport"/>
    <property type="evidence" value="ECO:0007669"/>
    <property type="project" value="UniProtKB-KW"/>
</dbReference>
<evidence type="ECO:0000313" key="5">
    <source>
        <dbReference type="Proteomes" id="UP000078387"/>
    </source>
</evidence>
<dbReference type="Proteomes" id="UP000078387">
    <property type="component" value="Unassembled WGS sequence"/>
</dbReference>
<dbReference type="AlphaFoldDB" id="A0A5K1UK67"/>
<keyword evidence="3" id="KW-0653">Protein transport</keyword>
<reference evidence="4 5" key="1">
    <citation type="submission" date="2016-05" db="EMBL/GenBank/DDBJ databases">
        <title>First whole genome sequencing of Entamoeba histolytica HM1:IMSS-clone-6.</title>
        <authorList>
            <person name="Mukherjee Avik.K."/>
            <person name="Izumyama S."/>
            <person name="Nakada-Tsukui K."/>
            <person name="Nozaki T."/>
        </authorList>
    </citation>
    <scope>NUCLEOTIDE SEQUENCE [LARGE SCALE GENOMIC DNA]</scope>
    <source>
        <strain evidence="4 5">HM1:IMSS clone 6</strain>
    </source>
</reference>
<gene>
    <name evidence="4" type="ORF">CL6EHI_131100</name>
</gene>
<protein>
    <recommendedName>
        <fullName evidence="6">Importin alpha</fullName>
    </recommendedName>
</protein>
<dbReference type="VEuPathDB" id="AmoebaDB:EHI7A_003840"/>
<dbReference type="SUPFAM" id="SSF48371">
    <property type="entry name" value="ARM repeat"/>
    <property type="match status" value="1"/>
</dbReference>
<comment type="caution">
    <text evidence="4">The sequence shown here is derived from an EMBL/GenBank/DDBJ whole genome shotgun (WGS) entry which is preliminary data.</text>
</comment>
<dbReference type="VEuPathDB" id="AmoebaDB:EHI8A_002160"/>
<evidence type="ECO:0008006" key="6">
    <source>
        <dbReference type="Google" id="ProtNLM"/>
    </source>
</evidence>
<dbReference type="VEuPathDB" id="AmoebaDB:EHI5A_014010"/>
<dbReference type="OMA" id="CINQMAF"/>